<accession>A0A3B7MKG9</accession>
<dbReference type="CDD" id="cd14728">
    <property type="entry name" value="Ere-like"/>
    <property type="match status" value="1"/>
</dbReference>
<proteinExistence type="predicted"/>
<dbReference type="PANTHER" id="PTHR31299">
    <property type="entry name" value="ESTERASE, PUTATIVE (AFU_ORTHOLOGUE AFUA_1G05850)-RELATED"/>
    <property type="match status" value="1"/>
</dbReference>
<dbReference type="InterPro" id="IPR052036">
    <property type="entry name" value="Hydrolase/PRTase-associated"/>
</dbReference>
<protein>
    <recommendedName>
        <fullName evidence="3">Erythromycin esterase family protein</fullName>
    </recommendedName>
</protein>
<dbReference type="Gene3D" id="3.30.1870.10">
    <property type="entry name" value="EreA-like, domain 2"/>
    <property type="match status" value="1"/>
</dbReference>
<dbReference type="OrthoDB" id="9810066at2"/>
<dbReference type="InterPro" id="IPR007815">
    <property type="entry name" value="Emycin_Estase"/>
</dbReference>
<dbReference type="GO" id="GO:0046677">
    <property type="term" value="P:response to antibiotic"/>
    <property type="evidence" value="ECO:0007669"/>
    <property type="project" value="InterPro"/>
</dbReference>
<dbReference type="Pfam" id="PF05139">
    <property type="entry name" value="Erythro_esteras"/>
    <property type="match status" value="1"/>
</dbReference>
<dbReference type="KEGG" id="pseg:D3H65_09250"/>
<dbReference type="Proteomes" id="UP000263900">
    <property type="component" value="Chromosome"/>
</dbReference>
<dbReference type="AlphaFoldDB" id="A0A3B7MKG9"/>
<name>A0A3B7MKG9_9BACT</name>
<dbReference type="Gene3D" id="3.40.1660.10">
    <property type="entry name" value="EreA-like (biosynthetic domain)"/>
    <property type="match status" value="1"/>
</dbReference>
<evidence type="ECO:0000313" key="1">
    <source>
        <dbReference type="EMBL" id="AXY74147.1"/>
    </source>
</evidence>
<dbReference type="PANTHER" id="PTHR31299:SF0">
    <property type="entry name" value="ESTERASE, PUTATIVE (AFU_ORTHOLOGUE AFUA_1G05850)-RELATED"/>
    <property type="match status" value="1"/>
</dbReference>
<dbReference type="EMBL" id="CP032157">
    <property type="protein sequence ID" value="AXY74147.1"/>
    <property type="molecule type" value="Genomic_DNA"/>
</dbReference>
<sequence>MSFLPPLLQNQPFRPVMAGVSLLHKLNDMRSLLVSLVMILSLSATCQLIPASAITPINKREKYLDSLVAMIGDKRIVAIGEDTHGTGDFYDLRAAITERLIRQKGFTIVILENPHEDMMALQDHLATGNLDTLMRKHLFEIYQSKEMRHFLVWFRKQTAKQKNLKLAGCDDSFRDILPQYLLETAARYKDSTLNSMCRDFMLRQTLNIKSYYQQTGRINKDSLPKPIDHRLATYRLTGQMDSLCISKKYNDALLKELIFHARSNYAYFDPVTKKFSVSRDEMMGKRINFHAADPSAKIIVWAHSAHIARYAWLENEVGLMGATVAKQYPRDYFSIGLSGGTGSYSYINVLNINADHHFKDTLFQADLLPVLAGSWNQQLSEPKPAAFLVNFARLSTSERAEWEKPRTIKMLGYNKEKSTDKNYYPVSLPQLFDALIFLKETHHTTALF</sequence>
<reference evidence="1 2" key="1">
    <citation type="submission" date="2018-09" db="EMBL/GenBank/DDBJ databases">
        <title>Genome sequencing of strain 6GH32-13.</title>
        <authorList>
            <person name="Weon H.-Y."/>
            <person name="Heo J."/>
            <person name="Kwon S.-W."/>
        </authorList>
    </citation>
    <scope>NUCLEOTIDE SEQUENCE [LARGE SCALE GENOMIC DNA]</scope>
    <source>
        <strain evidence="1 2">5GH32-13</strain>
    </source>
</reference>
<evidence type="ECO:0000313" key="2">
    <source>
        <dbReference type="Proteomes" id="UP000263900"/>
    </source>
</evidence>
<gene>
    <name evidence="1" type="ORF">D3H65_09250</name>
</gene>
<dbReference type="Gene3D" id="1.20.1440.30">
    <property type="entry name" value="Biosynthetic Protein domain"/>
    <property type="match status" value="1"/>
</dbReference>
<dbReference type="SUPFAM" id="SSF159501">
    <property type="entry name" value="EreA/ChaN-like"/>
    <property type="match status" value="1"/>
</dbReference>
<evidence type="ECO:0008006" key="3">
    <source>
        <dbReference type="Google" id="ProtNLM"/>
    </source>
</evidence>
<keyword evidence="2" id="KW-1185">Reference proteome</keyword>
<organism evidence="1 2">
    <name type="scientific">Paraflavitalea soli</name>
    <dbReference type="NCBI Taxonomy" id="2315862"/>
    <lineage>
        <taxon>Bacteria</taxon>
        <taxon>Pseudomonadati</taxon>
        <taxon>Bacteroidota</taxon>
        <taxon>Chitinophagia</taxon>
        <taxon>Chitinophagales</taxon>
        <taxon>Chitinophagaceae</taxon>
        <taxon>Paraflavitalea</taxon>
    </lineage>
</organism>